<keyword evidence="4" id="KW-1185">Reference proteome</keyword>
<name>A0A8J5ZDV9_9ROSI</name>
<gene>
    <name evidence="3" type="ORF">CXB51_009473</name>
</gene>
<comment type="caution">
    <text evidence="3">The sequence shown here is derived from an EMBL/GenBank/DDBJ whole genome shotgun (WGS) entry which is preliminary data.</text>
</comment>
<dbReference type="GO" id="GO:0005886">
    <property type="term" value="C:plasma membrane"/>
    <property type="evidence" value="ECO:0007669"/>
    <property type="project" value="TreeGrafter"/>
</dbReference>
<dbReference type="PANTHER" id="PTHR32021:SF16">
    <property type="entry name" value="CASP-LIKE PROTEIN 5A2"/>
    <property type="match status" value="1"/>
</dbReference>
<dbReference type="EMBL" id="JAHUZN010000004">
    <property type="protein sequence ID" value="KAG8496242.1"/>
    <property type="molecule type" value="Genomic_DNA"/>
</dbReference>
<proteinExistence type="predicted"/>
<reference evidence="3 4" key="1">
    <citation type="journal article" date="2021" name="bioRxiv">
        <title>The Gossypium anomalum genome as a resource for cotton improvement and evolutionary analysis of hybrid incompatibility.</title>
        <authorList>
            <person name="Grover C.E."/>
            <person name="Yuan D."/>
            <person name="Arick M.A."/>
            <person name="Miller E.R."/>
            <person name="Hu G."/>
            <person name="Peterson D.G."/>
            <person name="Wendel J.F."/>
            <person name="Udall J.A."/>
        </authorList>
    </citation>
    <scope>NUCLEOTIDE SEQUENCE [LARGE SCALE GENOMIC DNA]</scope>
    <source>
        <strain evidence="3">JFW-Udall</strain>
        <tissue evidence="3">Leaf</tissue>
    </source>
</reference>
<protein>
    <submittedName>
        <fullName evidence="3">Uncharacterized protein</fullName>
    </submittedName>
</protein>
<dbReference type="PANTHER" id="PTHR32021">
    <property type="entry name" value="CASP-LIKE PROTEIN 5B3"/>
    <property type="match status" value="1"/>
</dbReference>
<accession>A0A8J5ZDV9</accession>
<feature type="compositionally biased region" description="Polar residues" evidence="2">
    <location>
        <begin position="34"/>
        <end position="46"/>
    </location>
</feature>
<evidence type="ECO:0000256" key="2">
    <source>
        <dbReference type="SAM" id="MobiDB-lite"/>
    </source>
</evidence>
<dbReference type="InterPro" id="IPR045009">
    <property type="entry name" value="CASPL-5"/>
</dbReference>
<evidence type="ECO:0000313" key="4">
    <source>
        <dbReference type="Proteomes" id="UP000701853"/>
    </source>
</evidence>
<evidence type="ECO:0000256" key="1">
    <source>
        <dbReference type="ARBA" id="ARBA00011489"/>
    </source>
</evidence>
<dbReference type="Proteomes" id="UP000701853">
    <property type="component" value="Chromosome 4"/>
</dbReference>
<sequence>MLKDEENFGLSYKFSGACEHELKRILVERDECEQTSVNPVEDSPTTDGGGRGNNNEVPRVRMKDVQGMPSTLGGLLLRICLLLQLWDFVLWLPLVISLQLLPFGKCFLIRVQNGFFVLLEVSYLAATGLQNLWSLSFAIIDIFALLVRRFLQNSRFVTLFTIGDGVRCLLSQLQVKLKCWNIISHPLSHLLQLVLLPALPFSSTTILIAVPKTIALSSKPPLQWPLFADLLHYRRFS</sequence>
<dbReference type="AlphaFoldDB" id="A0A8J5ZDV9"/>
<organism evidence="3 4">
    <name type="scientific">Gossypium anomalum</name>
    <dbReference type="NCBI Taxonomy" id="47600"/>
    <lineage>
        <taxon>Eukaryota</taxon>
        <taxon>Viridiplantae</taxon>
        <taxon>Streptophyta</taxon>
        <taxon>Embryophyta</taxon>
        <taxon>Tracheophyta</taxon>
        <taxon>Spermatophyta</taxon>
        <taxon>Magnoliopsida</taxon>
        <taxon>eudicotyledons</taxon>
        <taxon>Gunneridae</taxon>
        <taxon>Pentapetalae</taxon>
        <taxon>rosids</taxon>
        <taxon>malvids</taxon>
        <taxon>Malvales</taxon>
        <taxon>Malvaceae</taxon>
        <taxon>Malvoideae</taxon>
        <taxon>Gossypium</taxon>
    </lineage>
</organism>
<comment type="subunit">
    <text evidence="1">Homodimer and heterodimers.</text>
</comment>
<evidence type="ECO:0000313" key="3">
    <source>
        <dbReference type="EMBL" id="KAG8496242.1"/>
    </source>
</evidence>
<feature type="region of interest" description="Disordered" evidence="2">
    <location>
        <begin position="34"/>
        <end position="58"/>
    </location>
</feature>